<proteinExistence type="predicted"/>
<dbReference type="EMBL" id="KE361647">
    <property type="protein sequence ID" value="EPQ26145.1"/>
    <property type="molecule type" value="Genomic_DNA"/>
</dbReference>
<sequence length="943" mass="103963">MLVQQALRQHRPRTVSLHLFSSASLSAAPHCILPFPSSSTPSPSPSPSTAAYPAPPGARSFQATAKQHKLASRLRASFQNTPNPTQSVTKGPQLRTSPKTSPRSPLNKRHQSIATSKAQRDLSNSKFSPSTLLTHPHRAGRTTSRSLVLHHLEELESQLDELHSKAFNISQRLQHLLPRLAKSEVNTGWGPDRLAAPRPANQTWTVTPPPPASASSSPTSSAAHQQPASASSSSSSSSSLPSPSFAARPERQSPSRQQKPLLSGLLHGEDAVEASLLKLRDESGRLNNTVAYAGPIADARRKWSDTVSGSISGHQIAIEKIEPLRKMEVPALAHGLDRVLFNPGIYWMRDPRSGIYNFDPRIRDILDVDLFDYEALTPYVTSSKDPELETLTKRHGSRFCGSTSSMTGLLSQCYFHISGWRDPDTSGFSAPFKSMPGGFSFGAKLPASITLNWKPDADGSGGGHYAIDADKESAGEAANNNYVLTSLGKSMEKMLTTTPEEYARYMRTNSASLSAEERNKPESYHYAQAGKLMMRSQLDCSDDRLPRRTFDLKTRASIGIRNDRANYVEGSGYQIRRAQGLVESFEREYYDMIRAAFLKYNFQARIGHMDGIFVAYHTTSTIYGFQYISVEEMNERLFGSEEMADQSFRLSLGMLENVLEAATNLFPRQTLKLTVETNSRADLPMSVFVEASEVPDEASTSTSTAEDSTAPSSSAGASDPPRRRIAQLDVTVDRYLDGSFVTGPVDFSLLPGRMIDPMTEDEIVRRSRLGLPPVHFDIDFKIDPRGDLSEATVRKHLDTIRERQRSLSSLIIPNLEAVREREEYRESILAENPEALKRFREERRKGEIGMPVAPGQDKVDAAANKSSKAGAPASGAGSKEADAILAAESEDPTLARERKKKEAIEARWIKLRNAKALRLRELARLGAKDAKEEGARELFRSRS</sequence>
<feature type="region of interest" description="Disordered" evidence="1">
    <location>
        <begin position="693"/>
        <end position="723"/>
    </location>
</feature>
<feature type="region of interest" description="Disordered" evidence="1">
    <location>
        <begin position="847"/>
        <end position="899"/>
    </location>
</feature>
<feature type="region of interest" description="Disordered" evidence="1">
    <location>
        <begin position="36"/>
        <end position="140"/>
    </location>
</feature>
<dbReference type="OrthoDB" id="10249045at2759"/>
<evidence type="ECO:0008006" key="4">
    <source>
        <dbReference type="Google" id="ProtNLM"/>
    </source>
</evidence>
<reference evidence="2 3" key="1">
    <citation type="journal article" date="2013" name="Plant Cell">
        <title>The transition from a phytopathogenic smut ancestor to an anamorphic biocontrol agent deciphered by comparative whole-genome analysis.</title>
        <authorList>
            <person name="Lefebvre F."/>
            <person name="Joly D.L."/>
            <person name="Labbe C."/>
            <person name="Teichmann B."/>
            <person name="Linning R."/>
            <person name="Belzile F."/>
            <person name="Bakkeren G."/>
            <person name="Belanger R.R."/>
        </authorList>
    </citation>
    <scope>NUCLEOTIDE SEQUENCE [LARGE SCALE GENOMIC DNA]</scope>
    <source>
        <strain evidence="2 3">PF-1</strain>
    </source>
</reference>
<dbReference type="eggNOG" id="ENOG502QPU6">
    <property type="taxonomic scope" value="Eukaryota"/>
</dbReference>
<dbReference type="GO" id="GO:0005740">
    <property type="term" value="C:mitochondrial envelope"/>
    <property type="evidence" value="ECO:0007669"/>
    <property type="project" value="TreeGrafter"/>
</dbReference>
<feature type="compositionally biased region" description="Low complexity" evidence="1">
    <location>
        <begin position="861"/>
        <end position="878"/>
    </location>
</feature>
<name>A0A061H2U2_9BASI</name>
<evidence type="ECO:0000313" key="3">
    <source>
        <dbReference type="Proteomes" id="UP000053664"/>
    </source>
</evidence>
<organism evidence="2 3">
    <name type="scientific">Pseudozyma flocculosa PF-1</name>
    <dbReference type="NCBI Taxonomy" id="1277687"/>
    <lineage>
        <taxon>Eukaryota</taxon>
        <taxon>Fungi</taxon>
        <taxon>Dikarya</taxon>
        <taxon>Basidiomycota</taxon>
        <taxon>Ustilaginomycotina</taxon>
        <taxon>Ustilaginomycetes</taxon>
        <taxon>Ustilaginales</taxon>
        <taxon>Ustilaginaceae</taxon>
        <taxon>Pseudozyma</taxon>
    </lineage>
</organism>
<feature type="region of interest" description="Disordered" evidence="1">
    <location>
        <begin position="187"/>
        <end position="265"/>
    </location>
</feature>
<feature type="compositionally biased region" description="Low complexity" evidence="1">
    <location>
        <begin position="697"/>
        <end position="719"/>
    </location>
</feature>
<dbReference type="Proteomes" id="UP000053664">
    <property type="component" value="Unassembled WGS sequence"/>
</dbReference>
<dbReference type="RefSeq" id="XP_007882085.1">
    <property type="nucleotide sequence ID" value="XM_007883894.1"/>
</dbReference>
<dbReference type="HOGENOM" id="CLU_016426_0_0_1"/>
<dbReference type="AlphaFoldDB" id="A0A061H2U2"/>
<dbReference type="PANTHER" id="PTHR31014">
    <property type="entry name" value="MITOCHONDRIAL TRANSLATION SYSTEM COMPONENT PET127-RELATED"/>
    <property type="match status" value="1"/>
</dbReference>
<dbReference type="GO" id="GO:0000964">
    <property type="term" value="P:mitochondrial RNA 5'-end processing"/>
    <property type="evidence" value="ECO:0007669"/>
    <property type="project" value="TreeGrafter"/>
</dbReference>
<feature type="compositionally biased region" description="Low complexity" evidence="1">
    <location>
        <begin position="213"/>
        <end position="247"/>
    </location>
</feature>
<dbReference type="Pfam" id="PF08634">
    <property type="entry name" value="Pet127"/>
    <property type="match status" value="1"/>
</dbReference>
<accession>A0A061H2U2</accession>
<evidence type="ECO:0000313" key="2">
    <source>
        <dbReference type="EMBL" id="EPQ26145.1"/>
    </source>
</evidence>
<protein>
    <recommendedName>
        <fullName evidence="4">Pet127-domain-containing protein</fullName>
    </recommendedName>
</protein>
<dbReference type="PANTHER" id="PTHR31014:SF0">
    <property type="entry name" value="MITOCHONDRIAL TRANSLATION SYSTEM COMPONENT PET127-RELATED"/>
    <property type="match status" value="1"/>
</dbReference>
<evidence type="ECO:0000256" key="1">
    <source>
        <dbReference type="SAM" id="MobiDB-lite"/>
    </source>
</evidence>
<gene>
    <name evidence="2" type="ORF">PFL1_06353</name>
</gene>
<feature type="compositionally biased region" description="Polar residues" evidence="1">
    <location>
        <begin position="112"/>
        <end position="133"/>
    </location>
</feature>
<dbReference type="InterPro" id="IPR013943">
    <property type="entry name" value="Pet127"/>
</dbReference>
<feature type="compositionally biased region" description="Low complexity" evidence="1">
    <location>
        <begin position="36"/>
        <end position="52"/>
    </location>
</feature>
<feature type="compositionally biased region" description="Polar residues" evidence="1">
    <location>
        <begin position="77"/>
        <end position="104"/>
    </location>
</feature>
<dbReference type="GeneID" id="19320431"/>
<dbReference type="KEGG" id="pfp:PFL1_06353"/>